<accession>A0A919MZZ0</accession>
<reference evidence="1" key="1">
    <citation type="submission" date="2021-01" db="EMBL/GenBank/DDBJ databases">
        <title>Whole genome shotgun sequence of Actinoplanes rishiriensis NBRC 108556.</title>
        <authorList>
            <person name="Komaki H."/>
            <person name="Tamura T."/>
        </authorList>
    </citation>
    <scope>NUCLEOTIDE SEQUENCE</scope>
    <source>
        <strain evidence="1">NBRC 108556</strain>
    </source>
</reference>
<dbReference type="Proteomes" id="UP000636960">
    <property type="component" value="Unassembled WGS sequence"/>
</dbReference>
<evidence type="ECO:0000313" key="1">
    <source>
        <dbReference type="EMBL" id="GIF01875.1"/>
    </source>
</evidence>
<proteinExistence type="predicted"/>
<keyword evidence="2" id="KW-1185">Reference proteome</keyword>
<evidence type="ECO:0000313" key="2">
    <source>
        <dbReference type="Proteomes" id="UP000636960"/>
    </source>
</evidence>
<organism evidence="1 2">
    <name type="scientific">Paractinoplanes rishiriensis</name>
    <dbReference type="NCBI Taxonomy" id="1050105"/>
    <lineage>
        <taxon>Bacteria</taxon>
        <taxon>Bacillati</taxon>
        <taxon>Actinomycetota</taxon>
        <taxon>Actinomycetes</taxon>
        <taxon>Micromonosporales</taxon>
        <taxon>Micromonosporaceae</taxon>
        <taxon>Paractinoplanes</taxon>
    </lineage>
</organism>
<sequence length="49" mass="5294">MREGALAPRDGPANAREFDMVETSLRALTPGWATARTSQSCRANSDNTI</sequence>
<dbReference type="AlphaFoldDB" id="A0A919MZZ0"/>
<dbReference type="EMBL" id="BOMV01000113">
    <property type="protein sequence ID" value="GIF01875.1"/>
    <property type="molecule type" value="Genomic_DNA"/>
</dbReference>
<protein>
    <submittedName>
        <fullName evidence="1">Uncharacterized protein</fullName>
    </submittedName>
</protein>
<comment type="caution">
    <text evidence="1">The sequence shown here is derived from an EMBL/GenBank/DDBJ whole genome shotgun (WGS) entry which is preliminary data.</text>
</comment>
<name>A0A919MZZ0_9ACTN</name>
<gene>
    <name evidence="1" type="ORF">Ari01nite_93390</name>
</gene>